<dbReference type="Proteomes" id="UP001489897">
    <property type="component" value="Unassembled WGS sequence"/>
</dbReference>
<dbReference type="EMBL" id="JAYMRV010000006">
    <property type="protein sequence ID" value="MEM5423317.1"/>
    <property type="molecule type" value="Genomic_DNA"/>
</dbReference>
<protein>
    <submittedName>
        <fullName evidence="1">Uncharacterized protein</fullName>
    </submittedName>
</protein>
<evidence type="ECO:0000313" key="1">
    <source>
        <dbReference type="EMBL" id="MEM5423317.1"/>
    </source>
</evidence>
<keyword evidence="2" id="KW-1185">Reference proteome</keyword>
<organism evidence="1 2">
    <name type="scientific">Paraburkholderia ferrariae</name>
    <dbReference type="NCBI Taxonomy" id="386056"/>
    <lineage>
        <taxon>Bacteria</taxon>
        <taxon>Pseudomonadati</taxon>
        <taxon>Pseudomonadota</taxon>
        <taxon>Betaproteobacteria</taxon>
        <taxon>Burkholderiales</taxon>
        <taxon>Burkholderiaceae</taxon>
        <taxon>Paraburkholderia</taxon>
    </lineage>
</organism>
<reference evidence="1 2" key="1">
    <citation type="submission" date="2024-01" db="EMBL/GenBank/DDBJ databases">
        <title>The diversity of rhizobia nodulating Mimosa spp. in eleven states of Brazil covering several biomes is determined by host plant, location, and edaphic factors.</title>
        <authorList>
            <person name="Rouws L."/>
            <person name="Barauna A."/>
            <person name="Beukes C."/>
            <person name="De Faria S.M."/>
            <person name="Gross E."/>
            <person name="Dos Reis Junior F.B."/>
            <person name="Simon M."/>
            <person name="Maluk M."/>
            <person name="Odee D.W."/>
            <person name="Kenicer G."/>
            <person name="Young J.P.W."/>
            <person name="Reis V.M."/>
            <person name="Zilli J."/>
            <person name="James E.K."/>
        </authorList>
    </citation>
    <scope>NUCLEOTIDE SEQUENCE [LARGE SCALE GENOMIC DNA]</scope>
    <source>
        <strain evidence="1 2">JPY167</strain>
    </source>
</reference>
<sequence>MDPDLEEFCDACGLMGAARRSFRGLAANESDNNERDNSADIRMLVRALNEATYRYVSAVSKFRESLDRD</sequence>
<dbReference type="RefSeq" id="WP_342948014.1">
    <property type="nucleotide sequence ID" value="NZ_JAYMRV010000006.1"/>
</dbReference>
<name>A0ABU9RUM8_9BURK</name>
<accession>A0ABU9RUM8</accession>
<gene>
    <name evidence="1" type="ORF">VSR73_19870</name>
</gene>
<proteinExistence type="predicted"/>
<evidence type="ECO:0000313" key="2">
    <source>
        <dbReference type="Proteomes" id="UP001489897"/>
    </source>
</evidence>
<comment type="caution">
    <text evidence="1">The sequence shown here is derived from an EMBL/GenBank/DDBJ whole genome shotgun (WGS) entry which is preliminary data.</text>
</comment>